<dbReference type="Pfam" id="PF01418">
    <property type="entry name" value="HTH_6"/>
    <property type="match status" value="1"/>
</dbReference>
<dbReference type="GO" id="GO:1901135">
    <property type="term" value="P:carbohydrate derivative metabolic process"/>
    <property type="evidence" value="ECO:0007669"/>
    <property type="project" value="InterPro"/>
</dbReference>
<evidence type="ECO:0000256" key="3">
    <source>
        <dbReference type="ARBA" id="ARBA00023163"/>
    </source>
</evidence>
<reference evidence="6 7" key="1">
    <citation type="submission" date="2017-12" db="EMBL/GenBank/DDBJ databases">
        <title>Phylogenetic diversity of female urinary microbiome.</title>
        <authorList>
            <person name="Thomas-White K."/>
            <person name="Wolfe A.J."/>
        </authorList>
    </citation>
    <scope>NUCLEOTIDE SEQUENCE [LARGE SCALE GENOMIC DNA]</scope>
    <source>
        <strain evidence="6 7">UMB0139</strain>
    </source>
</reference>
<name>A0A2I1MQB7_9LACT</name>
<dbReference type="PANTHER" id="PTHR30514">
    <property type="entry name" value="GLUCOKINASE"/>
    <property type="match status" value="1"/>
</dbReference>
<dbReference type="GO" id="GO:0003700">
    <property type="term" value="F:DNA-binding transcription factor activity"/>
    <property type="evidence" value="ECO:0007669"/>
    <property type="project" value="InterPro"/>
</dbReference>
<accession>A0A2I1MQB7</accession>
<dbReference type="Gene3D" id="3.40.50.10490">
    <property type="entry name" value="Glucose-6-phosphate isomerase like protein, domain 1"/>
    <property type="match status" value="1"/>
</dbReference>
<dbReference type="InterPro" id="IPR000281">
    <property type="entry name" value="HTH_RpiR"/>
</dbReference>
<dbReference type="PANTHER" id="PTHR30514:SF1">
    <property type="entry name" value="HTH-TYPE TRANSCRIPTIONAL REGULATOR HEXR-RELATED"/>
    <property type="match status" value="1"/>
</dbReference>
<keyword evidence="1" id="KW-0805">Transcription regulation</keyword>
<dbReference type="AlphaFoldDB" id="A0A2I1MQB7"/>
<dbReference type="OrthoDB" id="3684496at2"/>
<dbReference type="InterPro" id="IPR047640">
    <property type="entry name" value="RpiR-like"/>
</dbReference>
<protein>
    <submittedName>
        <fullName evidence="6">MurR/RpiR family transcriptional regulator</fullName>
    </submittedName>
</protein>
<dbReference type="GO" id="GO:0003677">
    <property type="term" value="F:DNA binding"/>
    <property type="evidence" value="ECO:0007669"/>
    <property type="project" value="UniProtKB-KW"/>
</dbReference>
<evidence type="ECO:0000259" key="4">
    <source>
        <dbReference type="PROSITE" id="PS51071"/>
    </source>
</evidence>
<dbReference type="InterPro" id="IPR036388">
    <property type="entry name" value="WH-like_DNA-bd_sf"/>
</dbReference>
<dbReference type="InterPro" id="IPR035472">
    <property type="entry name" value="RpiR-like_SIS"/>
</dbReference>
<dbReference type="PROSITE" id="PS51071">
    <property type="entry name" value="HTH_RPIR"/>
    <property type="match status" value="1"/>
</dbReference>
<dbReference type="EMBL" id="PKGY01000002">
    <property type="protein sequence ID" value="PKZ22327.1"/>
    <property type="molecule type" value="Genomic_DNA"/>
</dbReference>
<evidence type="ECO:0000256" key="1">
    <source>
        <dbReference type="ARBA" id="ARBA00023015"/>
    </source>
</evidence>
<evidence type="ECO:0000313" key="6">
    <source>
        <dbReference type="EMBL" id="PKZ22327.1"/>
    </source>
</evidence>
<feature type="domain" description="SIS" evidence="5">
    <location>
        <begin position="140"/>
        <end position="281"/>
    </location>
</feature>
<dbReference type="InterPro" id="IPR046348">
    <property type="entry name" value="SIS_dom_sf"/>
</dbReference>
<sequence length="308" mass="35600">MLSNLLKLYTRKVNNFMLLKEKLEMDIFSFSERIIVNYLVQNIEHLEDMTTSYIASNTHTHPTSIIRIAKKLNLSGWVELKKELIKERDYLKSTINDLDANTPFDSKDNFPEIFNHIAVVMKESIDDSHKLINQNDFKNICKLIVKSSKIVIFSAKSNLSAVEFFITNMMRIGYNIQVADNFDYPEFTAFNMSNNDVALFISYSGENPEILRSLKFVKKTGAKIISFTHIGENSLSKASLYNINLSTHEKLYSKIGNFNSTTSIFFIFNSLYACIFSLNYDQNLQHIMKLNQTVDRRISDNELLSEQN</sequence>
<evidence type="ECO:0000313" key="7">
    <source>
        <dbReference type="Proteomes" id="UP000234239"/>
    </source>
</evidence>
<evidence type="ECO:0000259" key="5">
    <source>
        <dbReference type="PROSITE" id="PS51464"/>
    </source>
</evidence>
<dbReference type="InterPro" id="IPR001347">
    <property type="entry name" value="SIS_dom"/>
</dbReference>
<evidence type="ECO:0000256" key="2">
    <source>
        <dbReference type="ARBA" id="ARBA00023125"/>
    </source>
</evidence>
<dbReference type="GO" id="GO:0097367">
    <property type="term" value="F:carbohydrate derivative binding"/>
    <property type="evidence" value="ECO:0007669"/>
    <property type="project" value="InterPro"/>
</dbReference>
<feature type="domain" description="HTH rpiR-type" evidence="4">
    <location>
        <begin position="15"/>
        <end position="91"/>
    </location>
</feature>
<dbReference type="InterPro" id="IPR009057">
    <property type="entry name" value="Homeodomain-like_sf"/>
</dbReference>
<keyword evidence="2" id="KW-0238">DNA-binding</keyword>
<comment type="caution">
    <text evidence="6">The sequence shown here is derived from an EMBL/GenBank/DDBJ whole genome shotgun (WGS) entry which is preliminary data.</text>
</comment>
<gene>
    <name evidence="6" type="ORF">CYJ28_04225</name>
</gene>
<keyword evidence="3" id="KW-0804">Transcription</keyword>
<dbReference type="Gene3D" id="1.10.10.10">
    <property type="entry name" value="Winged helix-like DNA-binding domain superfamily/Winged helix DNA-binding domain"/>
    <property type="match status" value="1"/>
</dbReference>
<dbReference type="Pfam" id="PF01380">
    <property type="entry name" value="SIS"/>
    <property type="match status" value="1"/>
</dbReference>
<proteinExistence type="predicted"/>
<dbReference type="SUPFAM" id="SSF46689">
    <property type="entry name" value="Homeodomain-like"/>
    <property type="match status" value="1"/>
</dbReference>
<dbReference type="SUPFAM" id="SSF53697">
    <property type="entry name" value="SIS domain"/>
    <property type="match status" value="1"/>
</dbReference>
<dbReference type="Proteomes" id="UP000234239">
    <property type="component" value="Unassembled WGS sequence"/>
</dbReference>
<dbReference type="PROSITE" id="PS51464">
    <property type="entry name" value="SIS"/>
    <property type="match status" value="1"/>
</dbReference>
<dbReference type="CDD" id="cd05013">
    <property type="entry name" value="SIS_RpiR"/>
    <property type="match status" value="1"/>
</dbReference>
<organism evidence="6 7">
    <name type="scientific">Aerococcus sanguinicola</name>
    <dbReference type="NCBI Taxonomy" id="119206"/>
    <lineage>
        <taxon>Bacteria</taxon>
        <taxon>Bacillati</taxon>
        <taxon>Bacillota</taxon>
        <taxon>Bacilli</taxon>
        <taxon>Lactobacillales</taxon>
        <taxon>Aerococcaceae</taxon>
        <taxon>Aerococcus</taxon>
    </lineage>
</organism>